<feature type="transmembrane region" description="Helical" evidence="2">
    <location>
        <begin position="85"/>
        <end position="108"/>
    </location>
</feature>
<evidence type="ECO:0000313" key="4">
    <source>
        <dbReference type="Proteomes" id="UP001430953"/>
    </source>
</evidence>
<dbReference type="AlphaFoldDB" id="A0AAW2G6X2"/>
<organism evidence="3 4">
    <name type="scientific">Cardiocondyla obscurior</name>
    <dbReference type="NCBI Taxonomy" id="286306"/>
    <lineage>
        <taxon>Eukaryota</taxon>
        <taxon>Metazoa</taxon>
        <taxon>Ecdysozoa</taxon>
        <taxon>Arthropoda</taxon>
        <taxon>Hexapoda</taxon>
        <taxon>Insecta</taxon>
        <taxon>Pterygota</taxon>
        <taxon>Neoptera</taxon>
        <taxon>Endopterygota</taxon>
        <taxon>Hymenoptera</taxon>
        <taxon>Apocrita</taxon>
        <taxon>Aculeata</taxon>
        <taxon>Formicoidea</taxon>
        <taxon>Formicidae</taxon>
        <taxon>Myrmicinae</taxon>
        <taxon>Cardiocondyla</taxon>
    </lineage>
</organism>
<comment type="caution">
    <text evidence="3">The sequence shown here is derived from an EMBL/GenBank/DDBJ whole genome shotgun (WGS) entry which is preliminary data.</text>
</comment>
<evidence type="ECO:0000256" key="1">
    <source>
        <dbReference type="SAM" id="MobiDB-lite"/>
    </source>
</evidence>
<keyword evidence="4" id="KW-1185">Reference proteome</keyword>
<evidence type="ECO:0008006" key="5">
    <source>
        <dbReference type="Google" id="ProtNLM"/>
    </source>
</evidence>
<evidence type="ECO:0000313" key="3">
    <source>
        <dbReference type="EMBL" id="KAL0123763.1"/>
    </source>
</evidence>
<keyword evidence="2" id="KW-0812">Transmembrane</keyword>
<dbReference type="Proteomes" id="UP001430953">
    <property type="component" value="Unassembled WGS sequence"/>
</dbReference>
<sequence>MAEAVRDRRKPYAERKREIERTRERRAKGDFREILAAACAVKKHGRYEFRFTLRGSSTHCPIKKLRLRGSRSSRVYRSSTVRDSVIVIVAVVFVAQTSLSCDFRLVLFREKKRDERNRRKKRSAAASTRTGGGGNRTVRESVKKMKIRRIHGEIEKIILPHVMRRR</sequence>
<feature type="region of interest" description="Disordered" evidence="1">
    <location>
        <begin position="116"/>
        <end position="142"/>
    </location>
</feature>
<keyword evidence="2" id="KW-1133">Transmembrane helix</keyword>
<gene>
    <name evidence="3" type="ORF">PUN28_005932</name>
</gene>
<proteinExistence type="predicted"/>
<dbReference type="EMBL" id="JADYXP020000005">
    <property type="protein sequence ID" value="KAL0123763.1"/>
    <property type="molecule type" value="Genomic_DNA"/>
</dbReference>
<accession>A0AAW2G6X2</accession>
<evidence type="ECO:0000256" key="2">
    <source>
        <dbReference type="SAM" id="Phobius"/>
    </source>
</evidence>
<protein>
    <recommendedName>
        <fullName evidence="5">Ribosomal protein S14</fullName>
    </recommendedName>
</protein>
<reference evidence="3 4" key="1">
    <citation type="submission" date="2023-03" db="EMBL/GenBank/DDBJ databases">
        <title>High recombination rates correlate with genetic variation in Cardiocondyla obscurior ants.</title>
        <authorList>
            <person name="Errbii M."/>
        </authorList>
    </citation>
    <scope>NUCLEOTIDE SEQUENCE [LARGE SCALE GENOMIC DNA]</scope>
    <source>
        <strain evidence="3">Alpha-2009</strain>
        <tissue evidence="3">Whole body</tissue>
    </source>
</reference>
<keyword evidence="2" id="KW-0472">Membrane</keyword>
<name>A0AAW2G6X2_9HYME</name>